<comment type="caution">
    <text evidence="7">The sequence shown here is derived from an EMBL/GenBank/DDBJ whole genome shotgun (WGS) entry which is preliminary data.</text>
</comment>
<keyword evidence="4 5" id="KW-0472">Membrane</keyword>
<dbReference type="InterPro" id="IPR051533">
    <property type="entry name" value="WaaL-like"/>
</dbReference>
<feature type="transmembrane region" description="Helical" evidence="5">
    <location>
        <begin position="234"/>
        <end position="253"/>
    </location>
</feature>
<dbReference type="PANTHER" id="PTHR37422:SF13">
    <property type="entry name" value="LIPOPOLYSACCHARIDE BIOSYNTHESIS PROTEIN PA4999-RELATED"/>
    <property type="match status" value="1"/>
</dbReference>
<evidence type="ECO:0000256" key="1">
    <source>
        <dbReference type="ARBA" id="ARBA00004141"/>
    </source>
</evidence>
<evidence type="ECO:0000256" key="3">
    <source>
        <dbReference type="ARBA" id="ARBA00022989"/>
    </source>
</evidence>
<comment type="subcellular location">
    <subcellularLocation>
        <location evidence="1">Membrane</location>
        <topology evidence="1">Multi-pass membrane protein</topology>
    </subcellularLocation>
</comment>
<organism evidence="7 8">
    <name type="scientific">Leptobacterium flavescens</name>
    <dbReference type="NCBI Taxonomy" id="472055"/>
    <lineage>
        <taxon>Bacteria</taxon>
        <taxon>Pseudomonadati</taxon>
        <taxon>Bacteroidota</taxon>
        <taxon>Flavobacteriia</taxon>
        <taxon>Flavobacteriales</taxon>
        <taxon>Flavobacteriaceae</taxon>
        <taxon>Leptobacterium</taxon>
    </lineage>
</organism>
<proteinExistence type="predicted"/>
<evidence type="ECO:0000313" key="8">
    <source>
        <dbReference type="Proteomes" id="UP000468581"/>
    </source>
</evidence>
<evidence type="ECO:0000256" key="5">
    <source>
        <dbReference type="SAM" id="Phobius"/>
    </source>
</evidence>
<evidence type="ECO:0000256" key="2">
    <source>
        <dbReference type="ARBA" id="ARBA00022692"/>
    </source>
</evidence>
<keyword evidence="3 5" id="KW-1133">Transmembrane helix</keyword>
<dbReference type="EMBL" id="JAABOO010000001">
    <property type="protein sequence ID" value="NER12164.1"/>
    <property type="molecule type" value="Genomic_DNA"/>
</dbReference>
<reference evidence="7 8" key="1">
    <citation type="submission" date="2020-01" db="EMBL/GenBank/DDBJ databases">
        <title>Leptobacterium flavescens.</title>
        <authorList>
            <person name="Wang G."/>
        </authorList>
    </citation>
    <scope>NUCLEOTIDE SEQUENCE [LARGE SCALE GENOMIC DNA]</scope>
    <source>
        <strain evidence="7 8">KCTC 22160</strain>
    </source>
</reference>
<protein>
    <submittedName>
        <fullName evidence="7">O-antigen ligase domain-containing protein</fullName>
    </submittedName>
</protein>
<feature type="transmembrane region" description="Helical" evidence="5">
    <location>
        <begin position="12"/>
        <end position="31"/>
    </location>
</feature>
<keyword evidence="2 5" id="KW-0812">Transmembrane</keyword>
<name>A0A6P0UFY5_9FLAO</name>
<dbReference type="Pfam" id="PF04932">
    <property type="entry name" value="Wzy_C"/>
    <property type="match status" value="1"/>
</dbReference>
<evidence type="ECO:0000256" key="4">
    <source>
        <dbReference type="ARBA" id="ARBA00023136"/>
    </source>
</evidence>
<feature type="transmembrane region" description="Helical" evidence="5">
    <location>
        <begin position="259"/>
        <end position="278"/>
    </location>
</feature>
<evidence type="ECO:0000259" key="6">
    <source>
        <dbReference type="Pfam" id="PF04932"/>
    </source>
</evidence>
<evidence type="ECO:0000313" key="7">
    <source>
        <dbReference type="EMBL" id="NER12164.1"/>
    </source>
</evidence>
<feature type="transmembrane region" description="Helical" evidence="5">
    <location>
        <begin position="137"/>
        <end position="156"/>
    </location>
</feature>
<feature type="transmembrane region" description="Helical" evidence="5">
    <location>
        <begin position="107"/>
        <end position="125"/>
    </location>
</feature>
<feature type="domain" description="O-antigen ligase-related" evidence="6">
    <location>
        <begin position="243"/>
        <end position="390"/>
    </location>
</feature>
<feature type="transmembrane region" description="Helical" evidence="5">
    <location>
        <begin position="290"/>
        <end position="308"/>
    </location>
</feature>
<feature type="transmembrane region" description="Helical" evidence="5">
    <location>
        <begin position="168"/>
        <end position="187"/>
    </location>
</feature>
<dbReference type="AlphaFoldDB" id="A0A6P0UFY5"/>
<feature type="transmembrane region" description="Helical" evidence="5">
    <location>
        <begin position="207"/>
        <end position="229"/>
    </location>
</feature>
<dbReference type="PANTHER" id="PTHR37422">
    <property type="entry name" value="TEICHURONIC ACID BIOSYNTHESIS PROTEIN TUAE"/>
    <property type="match status" value="1"/>
</dbReference>
<dbReference type="RefSeq" id="WP_163605197.1">
    <property type="nucleotide sequence ID" value="NZ_JAABOO010000001.1"/>
</dbReference>
<dbReference type="GO" id="GO:0016020">
    <property type="term" value="C:membrane"/>
    <property type="evidence" value="ECO:0007669"/>
    <property type="project" value="UniProtKB-SubCell"/>
</dbReference>
<dbReference type="Proteomes" id="UP000468581">
    <property type="component" value="Unassembled WGS sequence"/>
</dbReference>
<gene>
    <name evidence="7" type="ORF">GWK08_01805</name>
</gene>
<keyword evidence="7" id="KW-0436">Ligase</keyword>
<keyword evidence="8" id="KW-1185">Reference proteome</keyword>
<accession>A0A6P0UFY5</accession>
<sequence>MNHFRRKIKSYGFEFNLIWIHLVIGGFIFLLPAFSKLYGILILVFGAILVYSKKNRNNEVLMVCGYLVGSDVFLRMTGGVFFYEQTKYAVILFLLMGIAYRSSSPKSLVYIFYLLLLVPGIYITTYTLTYDINIRKAIAFNLSGPVCLGISAIYCLGRKVSFERLRSIMLWILLPILAMTVYLFLYTPSLQDVITGTQSNFEASGGFGPNQVSTVLGFGMFILITRYFLYSDNLMWKLINGGLFMLLTYRALITFSRGGVFTAILICVVFVLFILYYAKRVTKRRIANTLFILGIVLSLTWTYSNYVSNGLLEKRYNNQDALGREKEDLTTGRADLIETELEAFSRSPFFGIGVGNNKYYRMQTTGIESASHNEISRILAEHGAFGIMALLILLMIPTFRFMGRHRNIFFMSFFLFWFLTINHSAMRIAAPAFIYGLSLLTITSEKNTLYRKQISR</sequence>
<feature type="transmembrane region" description="Helical" evidence="5">
    <location>
        <begin position="37"/>
        <end position="53"/>
    </location>
</feature>
<feature type="transmembrane region" description="Helical" evidence="5">
    <location>
        <begin position="378"/>
        <end position="396"/>
    </location>
</feature>
<feature type="transmembrane region" description="Helical" evidence="5">
    <location>
        <begin position="408"/>
        <end position="426"/>
    </location>
</feature>
<dbReference type="GO" id="GO:0016874">
    <property type="term" value="F:ligase activity"/>
    <property type="evidence" value="ECO:0007669"/>
    <property type="project" value="UniProtKB-KW"/>
</dbReference>
<dbReference type="InterPro" id="IPR007016">
    <property type="entry name" value="O-antigen_ligase-rel_domated"/>
</dbReference>